<dbReference type="PANTHER" id="PTHR14859:SF15">
    <property type="entry name" value="ENDONUCLEASE_EXONUCLEASE_PHOSPHATASE DOMAIN-CONTAINING PROTEIN"/>
    <property type="match status" value="1"/>
</dbReference>
<dbReference type="InterPro" id="IPR036691">
    <property type="entry name" value="Endo/exonu/phosph_ase_sf"/>
</dbReference>
<sequence length="230" mass="26106">MKVASYNIHKGIGLDRRRDPGRIIDVLGEVDADIFALQEADRRFFGRRAVLPPDDLEAAGFRHVHFGMREHSIGWHGNAIVVRKNADVRHAEPLWLDTLEPRGAVLAEVHLQEGPVRIVGMHLDLSGFYRIRQLRQLCDLLDERRPMPTILMGDTNDWNRGKRAAMPTVPGHYQLAPCGPSFHTRRPVLELDRIIYSTELSLRDAGVHVSPRAKRASDHLPIWAELEHPG</sequence>
<dbReference type="PANTHER" id="PTHR14859">
    <property type="entry name" value="CALCOFLUOR WHITE HYPERSENSITIVE PROTEIN PRECURSOR"/>
    <property type="match status" value="1"/>
</dbReference>
<dbReference type="InterPro" id="IPR005135">
    <property type="entry name" value="Endo/exonuclease/phosphatase"/>
</dbReference>
<dbReference type="RefSeq" id="WP_008601752.1">
    <property type="nucleotide sequence ID" value="NZ_AMRV01000004.1"/>
</dbReference>
<dbReference type="InterPro" id="IPR051916">
    <property type="entry name" value="GPI-anchor_lipid_remodeler"/>
</dbReference>
<dbReference type="PATRIC" id="fig|1234595.3.peg.1642"/>
<evidence type="ECO:0000313" key="2">
    <source>
        <dbReference type="EMBL" id="EMD83043.1"/>
    </source>
</evidence>
<dbReference type="Gene3D" id="3.60.10.10">
    <property type="entry name" value="Endonuclease/exonuclease/phosphatase"/>
    <property type="match status" value="1"/>
</dbReference>
<gene>
    <name evidence="2" type="ORF">C725_1641</name>
</gene>
<dbReference type="GO" id="GO:0016787">
    <property type="term" value="F:hydrolase activity"/>
    <property type="evidence" value="ECO:0007669"/>
    <property type="project" value="UniProtKB-KW"/>
</dbReference>
<organism evidence="2 3">
    <name type="scientific">Pacificimonas flava</name>
    <dbReference type="NCBI Taxonomy" id="1234595"/>
    <lineage>
        <taxon>Bacteria</taxon>
        <taxon>Pseudomonadati</taxon>
        <taxon>Pseudomonadota</taxon>
        <taxon>Alphaproteobacteria</taxon>
        <taxon>Sphingomonadales</taxon>
        <taxon>Sphingosinicellaceae</taxon>
        <taxon>Pacificimonas</taxon>
    </lineage>
</organism>
<keyword evidence="2" id="KW-0378">Hydrolase</keyword>
<evidence type="ECO:0000259" key="1">
    <source>
        <dbReference type="Pfam" id="PF03372"/>
    </source>
</evidence>
<keyword evidence="3" id="KW-1185">Reference proteome</keyword>
<accession>M2U4X6</accession>
<evidence type="ECO:0000313" key="3">
    <source>
        <dbReference type="Proteomes" id="UP000011717"/>
    </source>
</evidence>
<feature type="domain" description="Endonuclease/exonuclease/phosphatase" evidence="1">
    <location>
        <begin position="4"/>
        <end position="219"/>
    </location>
</feature>
<name>M2U4X6_9SPHN</name>
<protein>
    <submittedName>
        <fullName evidence="2">Metal-dependent hydrolase</fullName>
    </submittedName>
</protein>
<proteinExistence type="predicted"/>
<dbReference type="GO" id="GO:0016020">
    <property type="term" value="C:membrane"/>
    <property type="evidence" value="ECO:0007669"/>
    <property type="project" value="GOC"/>
</dbReference>
<dbReference type="OrthoDB" id="9813425at2"/>
<dbReference type="EMBL" id="AMRV01000004">
    <property type="protein sequence ID" value="EMD83043.1"/>
    <property type="molecule type" value="Genomic_DNA"/>
</dbReference>
<dbReference type="SUPFAM" id="SSF56219">
    <property type="entry name" value="DNase I-like"/>
    <property type="match status" value="1"/>
</dbReference>
<dbReference type="Proteomes" id="UP000011717">
    <property type="component" value="Unassembled WGS sequence"/>
</dbReference>
<comment type="caution">
    <text evidence="2">The sequence shown here is derived from an EMBL/GenBank/DDBJ whole genome shotgun (WGS) entry which is preliminary data.</text>
</comment>
<dbReference type="Pfam" id="PF03372">
    <property type="entry name" value="Exo_endo_phos"/>
    <property type="match status" value="1"/>
</dbReference>
<dbReference type="GO" id="GO:0006506">
    <property type="term" value="P:GPI anchor biosynthetic process"/>
    <property type="evidence" value="ECO:0007669"/>
    <property type="project" value="TreeGrafter"/>
</dbReference>
<dbReference type="AlphaFoldDB" id="M2U4X6"/>
<reference evidence="2 3" key="1">
    <citation type="journal article" date="2013" name="Genome Announc.">
        <title>Draft Genome Sequence of Strain JLT2015T, Belonging to the Family Sphingomonadaceae of the Alphaproteobacteria.</title>
        <authorList>
            <person name="Tang K."/>
            <person name="Liu K."/>
            <person name="Li S."/>
            <person name="Jiao N."/>
        </authorList>
    </citation>
    <scope>NUCLEOTIDE SEQUENCE [LARGE SCALE GENOMIC DNA]</scope>
    <source>
        <strain evidence="2 3">JLT2015</strain>
    </source>
</reference>